<comment type="catalytic activity">
    <reaction evidence="8 10">
        <text>prephenate + H(+) = 3-phenylpyruvate + CO2 + H2O</text>
        <dbReference type="Rhea" id="RHEA:21648"/>
        <dbReference type="ChEBI" id="CHEBI:15377"/>
        <dbReference type="ChEBI" id="CHEBI:15378"/>
        <dbReference type="ChEBI" id="CHEBI:16526"/>
        <dbReference type="ChEBI" id="CHEBI:18005"/>
        <dbReference type="ChEBI" id="CHEBI:29934"/>
        <dbReference type="EC" id="4.2.1.51"/>
    </reaction>
</comment>
<reference evidence="13" key="1">
    <citation type="submission" date="2023-03" db="EMBL/GenBank/DDBJ databases">
        <authorList>
            <person name="Shen W."/>
            <person name="Cai J."/>
        </authorList>
    </citation>
    <scope>NUCLEOTIDE SEQUENCE</scope>
    <source>
        <strain evidence="13">B226-2</strain>
    </source>
</reference>
<dbReference type="Gene3D" id="3.30.70.260">
    <property type="match status" value="1"/>
</dbReference>
<keyword evidence="5 10" id="KW-0057">Aromatic amino acid biosynthesis</keyword>
<evidence type="ECO:0000256" key="4">
    <source>
        <dbReference type="ARBA" id="ARBA00022605"/>
    </source>
</evidence>
<dbReference type="SUPFAM" id="SSF55021">
    <property type="entry name" value="ACT-like"/>
    <property type="match status" value="1"/>
</dbReference>
<proteinExistence type="predicted"/>
<dbReference type="PROSITE" id="PS51171">
    <property type="entry name" value="PREPHENATE_DEHYDR_3"/>
    <property type="match status" value="1"/>
</dbReference>
<dbReference type="Gene3D" id="3.40.190.10">
    <property type="entry name" value="Periplasmic binding protein-like II"/>
    <property type="match status" value="2"/>
</dbReference>
<gene>
    <name evidence="10 13" type="primary">pheA</name>
    <name evidence="13" type="ORF">P7H43_11410</name>
</gene>
<evidence type="ECO:0000259" key="12">
    <source>
        <dbReference type="PROSITE" id="PS51671"/>
    </source>
</evidence>
<dbReference type="NCBIfam" id="NF008865">
    <property type="entry name" value="PRK11898.1"/>
    <property type="match status" value="1"/>
</dbReference>
<evidence type="ECO:0000256" key="8">
    <source>
        <dbReference type="ARBA" id="ARBA00047848"/>
    </source>
</evidence>
<evidence type="ECO:0000259" key="11">
    <source>
        <dbReference type="PROSITE" id="PS51171"/>
    </source>
</evidence>
<evidence type="ECO:0000313" key="13">
    <source>
        <dbReference type="EMBL" id="MDT2811085.1"/>
    </source>
</evidence>
<evidence type="ECO:0000256" key="9">
    <source>
        <dbReference type="PIRSR" id="PIRSR001500-2"/>
    </source>
</evidence>
<evidence type="ECO:0000256" key="3">
    <source>
        <dbReference type="ARBA" id="ARBA00021872"/>
    </source>
</evidence>
<dbReference type="GO" id="GO:0005737">
    <property type="term" value="C:cytoplasm"/>
    <property type="evidence" value="ECO:0007669"/>
    <property type="project" value="TreeGrafter"/>
</dbReference>
<comment type="pathway">
    <text evidence="1 10">Amino-acid biosynthesis; L-phenylalanine biosynthesis; phenylpyruvate from prephenate: step 1/1.</text>
</comment>
<keyword evidence="7 10" id="KW-0456">Lyase</keyword>
<protein>
    <recommendedName>
        <fullName evidence="3 10">Prephenate dehydratase</fullName>
        <shortName evidence="10">PDT</shortName>
        <ecNumber evidence="2 10">4.2.1.51</ecNumber>
    </recommendedName>
</protein>
<evidence type="ECO:0000256" key="6">
    <source>
        <dbReference type="ARBA" id="ARBA00023222"/>
    </source>
</evidence>
<dbReference type="EMBL" id="JARQBJ010000005">
    <property type="protein sequence ID" value="MDT2811085.1"/>
    <property type="molecule type" value="Genomic_DNA"/>
</dbReference>
<dbReference type="InterPro" id="IPR045865">
    <property type="entry name" value="ACT-like_dom_sf"/>
</dbReference>
<dbReference type="FunFam" id="3.40.190.10:FF:000034">
    <property type="entry name" value="Chorismate mutase/prephenate dehydratase"/>
    <property type="match status" value="1"/>
</dbReference>
<keyword evidence="4 10" id="KW-0028">Amino-acid biosynthesis</keyword>
<feature type="site" description="Essential for prephenate dehydratase activity" evidence="9">
    <location>
        <position position="173"/>
    </location>
</feature>
<dbReference type="Pfam" id="PF00800">
    <property type="entry name" value="PDT"/>
    <property type="match status" value="1"/>
</dbReference>
<dbReference type="CDD" id="cd13633">
    <property type="entry name" value="PBP2_Sa-PDT_like"/>
    <property type="match status" value="1"/>
</dbReference>
<accession>A0AAW8TY29</accession>
<evidence type="ECO:0000313" key="14">
    <source>
        <dbReference type="Proteomes" id="UP001256711"/>
    </source>
</evidence>
<dbReference type="InterPro" id="IPR018528">
    <property type="entry name" value="Preph_deHydtase_CS"/>
</dbReference>
<dbReference type="PIRSF" id="PIRSF001500">
    <property type="entry name" value="Chor_mut_pdt_Ppr"/>
    <property type="match status" value="1"/>
</dbReference>
<dbReference type="Proteomes" id="UP001256711">
    <property type="component" value="Unassembled WGS sequence"/>
</dbReference>
<name>A0AAW8TY29_9ENTE</name>
<dbReference type="GO" id="GO:0009094">
    <property type="term" value="P:L-phenylalanine biosynthetic process"/>
    <property type="evidence" value="ECO:0007669"/>
    <property type="project" value="UniProtKB-KW"/>
</dbReference>
<dbReference type="SUPFAM" id="SSF53850">
    <property type="entry name" value="Periplasmic binding protein-like II"/>
    <property type="match status" value="1"/>
</dbReference>
<dbReference type="GO" id="GO:0004664">
    <property type="term" value="F:prephenate dehydratase activity"/>
    <property type="evidence" value="ECO:0007669"/>
    <property type="project" value="UniProtKB-UniRule"/>
</dbReference>
<organism evidence="13 14">
    <name type="scientific">Enterococcus asini</name>
    <dbReference type="NCBI Taxonomy" id="57732"/>
    <lineage>
        <taxon>Bacteria</taxon>
        <taxon>Bacillati</taxon>
        <taxon>Bacillota</taxon>
        <taxon>Bacilli</taxon>
        <taxon>Lactobacillales</taxon>
        <taxon>Enterococcaceae</taxon>
        <taxon>Enterococcus</taxon>
    </lineage>
</organism>
<dbReference type="PROSITE" id="PS51671">
    <property type="entry name" value="ACT"/>
    <property type="match status" value="1"/>
</dbReference>
<dbReference type="EC" id="4.2.1.51" evidence="2 10"/>
<feature type="domain" description="Prephenate dehydratase" evidence="11">
    <location>
        <begin position="2"/>
        <end position="180"/>
    </location>
</feature>
<comment type="caution">
    <text evidence="13">The sequence shown here is derived from an EMBL/GenBank/DDBJ whole genome shotgun (WGS) entry which is preliminary data.</text>
</comment>
<evidence type="ECO:0000256" key="10">
    <source>
        <dbReference type="RuleBase" id="RU361254"/>
    </source>
</evidence>
<evidence type="ECO:0000256" key="7">
    <source>
        <dbReference type="ARBA" id="ARBA00023239"/>
    </source>
</evidence>
<dbReference type="InterPro" id="IPR002912">
    <property type="entry name" value="ACT_dom"/>
</dbReference>
<sequence>MKVGYLGPQRSFTYQAAGTSFATEDLVAYPSIPTCLKDLEAGFLDFGVVPLENSLEGSVHATIDSLFHRPGLQVVREIILPIKQQLLTAKERPLSEIRRVLSHPQALAQSQAFLEEYLPQAQLEAVASTTHAAQYVQTHPEEAVAAIASKDAAGHYGLTIAQQDIQDNAGNQTRFWVVARPDRMKQSFEPAVKQTLLLTLPSNQPGALYQVLQAFGWRKIDLSKIESRPLKTSLGEYFFVVDLVCDKDPLLIANAITEIQLLGATVQNLGAYPITLVTEEPREDAGL</sequence>
<evidence type="ECO:0000256" key="2">
    <source>
        <dbReference type="ARBA" id="ARBA00013147"/>
    </source>
</evidence>
<keyword evidence="6 10" id="KW-0584">Phenylalanine biosynthesis</keyword>
<dbReference type="InterPro" id="IPR008242">
    <property type="entry name" value="Chor_mutase/pphenate_deHydtase"/>
</dbReference>
<evidence type="ECO:0000256" key="1">
    <source>
        <dbReference type="ARBA" id="ARBA00004741"/>
    </source>
</evidence>
<dbReference type="PANTHER" id="PTHR21022:SF19">
    <property type="entry name" value="PREPHENATE DEHYDRATASE-RELATED"/>
    <property type="match status" value="1"/>
</dbReference>
<feature type="domain" description="ACT" evidence="12">
    <location>
        <begin position="196"/>
        <end position="273"/>
    </location>
</feature>
<dbReference type="AlphaFoldDB" id="A0AAW8TY29"/>
<dbReference type="RefSeq" id="WP_311835708.1">
    <property type="nucleotide sequence ID" value="NZ_JARQBJ010000005.1"/>
</dbReference>
<dbReference type="InterPro" id="IPR001086">
    <property type="entry name" value="Preph_deHydtase"/>
</dbReference>
<dbReference type="PROSITE" id="PS00858">
    <property type="entry name" value="PREPHENATE_DEHYDR_2"/>
    <property type="match status" value="1"/>
</dbReference>
<dbReference type="Pfam" id="PF01842">
    <property type="entry name" value="ACT"/>
    <property type="match status" value="1"/>
</dbReference>
<dbReference type="PANTHER" id="PTHR21022">
    <property type="entry name" value="PREPHENATE DEHYDRATASE P PROTEIN"/>
    <property type="match status" value="1"/>
</dbReference>
<evidence type="ECO:0000256" key="5">
    <source>
        <dbReference type="ARBA" id="ARBA00023141"/>
    </source>
</evidence>
<dbReference type="CDD" id="cd04905">
    <property type="entry name" value="ACT_CM-PDT"/>
    <property type="match status" value="1"/>
</dbReference>